<evidence type="ECO:0000313" key="2">
    <source>
        <dbReference type="EMBL" id="OXS79280.1"/>
    </source>
</evidence>
<dbReference type="STRING" id="1017273.SAMN05443094_102380"/>
<dbReference type="Gene3D" id="3.30.360.10">
    <property type="entry name" value="Dihydrodipicolinate Reductase, domain 2"/>
    <property type="match status" value="1"/>
</dbReference>
<dbReference type="PANTHER" id="PTHR43377">
    <property type="entry name" value="BILIVERDIN REDUCTASE A"/>
    <property type="match status" value="1"/>
</dbReference>
<evidence type="ECO:0000259" key="1">
    <source>
        <dbReference type="Pfam" id="PF22725"/>
    </source>
</evidence>
<dbReference type="InterPro" id="IPR036291">
    <property type="entry name" value="NAD(P)-bd_dom_sf"/>
</dbReference>
<proteinExistence type="predicted"/>
<dbReference type="Gene3D" id="3.40.50.720">
    <property type="entry name" value="NAD(P)-binding Rossmann-like Domain"/>
    <property type="match status" value="1"/>
</dbReference>
<dbReference type="AlphaFoldDB" id="A0A1N6SBV3"/>
<feature type="domain" description="GFO/IDH/MocA-like oxidoreductase" evidence="1">
    <location>
        <begin position="124"/>
        <end position="225"/>
    </location>
</feature>
<keyword evidence="5" id="KW-1185">Reference proteome</keyword>
<organism evidence="3 4">
    <name type="scientific">Domibacillus enclensis</name>
    <dbReference type="NCBI Taxonomy" id="1017273"/>
    <lineage>
        <taxon>Bacteria</taxon>
        <taxon>Bacillati</taxon>
        <taxon>Bacillota</taxon>
        <taxon>Bacilli</taxon>
        <taxon>Bacillales</taxon>
        <taxon>Bacillaceae</taxon>
        <taxon>Domibacillus</taxon>
    </lineage>
</organism>
<dbReference type="Proteomes" id="UP000186385">
    <property type="component" value="Unassembled WGS sequence"/>
</dbReference>
<dbReference type="Proteomes" id="UP000215545">
    <property type="component" value="Unassembled WGS sequence"/>
</dbReference>
<dbReference type="InterPro" id="IPR055170">
    <property type="entry name" value="GFO_IDH_MocA-like_dom"/>
</dbReference>
<dbReference type="SUPFAM" id="SSF51735">
    <property type="entry name" value="NAD(P)-binding Rossmann-fold domains"/>
    <property type="match status" value="1"/>
</dbReference>
<dbReference type="Pfam" id="PF22725">
    <property type="entry name" value="GFO_IDH_MocA_C3"/>
    <property type="match status" value="1"/>
</dbReference>
<evidence type="ECO:0000313" key="4">
    <source>
        <dbReference type="Proteomes" id="UP000186385"/>
    </source>
</evidence>
<dbReference type="SUPFAM" id="SSF55347">
    <property type="entry name" value="Glyceraldehyde-3-phosphate dehydrogenase-like, C-terminal domain"/>
    <property type="match status" value="1"/>
</dbReference>
<protein>
    <submittedName>
        <fullName evidence="2">Oxidoreductase</fullName>
    </submittedName>
    <submittedName>
        <fullName evidence="3">Predicted dehydrogenase</fullName>
    </submittedName>
</protein>
<dbReference type="PANTHER" id="PTHR43377:SF1">
    <property type="entry name" value="BILIVERDIN REDUCTASE A"/>
    <property type="match status" value="1"/>
</dbReference>
<dbReference type="RefSeq" id="WP_045849668.1">
    <property type="nucleotide sequence ID" value="NZ_FTLX01000002.1"/>
</dbReference>
<reference evidence="5" key="2">
    <citation type="submission" date="2017-03" db="EMBL/GenBank/DDBJ databases">
        <title>Bacillus sp. V-88(T) DSM27956, whole genome shotgun sequencing project.</title>
        <authorList>
            <person name="Dastager S.G."/>
            <person name="Neurgaonkar P.S."/>
            <person name="Dharne M.S."/>
        </authorList>
    </citation>
    <scope>NUCLEOTIDE SEQUENCE [LARGE SCALE GENOMIC DNA]</scope>
    <source>
        <strain evidence="5">DSM 25145</strain>
    </source>
</reference>
<evidence type="ECO:0000313" key="3">
    <source>
        <dbReference type="EMBL" id="SIQ38633.1"/>
    </source>
</evidence>
<accession>A0A1N6SBV3</accession>
<reference evidence="3 4" key="1">
    <citation type="submission" date="2017-01" db="EMBL/GenBank/DDBJ databases">
        <authorList>
            <person name="Mah S.A."/>
            <person name="Swanson W.J."/>
            <person name="Moy G.W."/>
            <person name="Vacquier V.D."/>
        </authorList>
    </citation>
    <scope>NUCLEOTIDE SEQUENCE [LARGE SCALE GENOMIC DNA]</scope>
    <source>
        <strain evidence="3 4">NIO-1016</strain>
    </source>
</reference>
<dbReference type="OrthoDB" id="9815825at2"/>
<dbReference type="EMBL" id="MWSK01000002">
    <property type="protein sequence ID" value="OXS79280.1"/>
    <property type="molecule type" value="Genomic_DNA"/>
</dbReference>
<gene>
    <name evidence="2" type="ORF">B1B05_05780</name>
    <name evidence="3" type="ORF">SAMN05443094_102380</name>
</gene>
<reference evidence="2" key="3">
    <citation type="submission" date="2017-03" db="EMBL/GenBank/DDBJ databases">
        <authorList>
            <person name="Dastager S.G."/>
            <person name="Neurgaonkar P.S."/>
            <person name="Dharne M.S."/>
        </authorList>
    </citation>
    <scope>NUCLEOTIDE SEQUENCE</scope>
    <source>
        <strain evidence="2">DSM 25145</strain>
    </source>
</reference>
<dbReference type="EMBL" id="FTLX01000002">
    <property type="protein sequence ID" value="SIQ38633.1"/>
    <property type="molecule type" value="Genomic_DNA"/>
</dbReference>
<evidence type="ECO:0000313" key="5">
    <source>
        <dbReference type="Proteomes" id="UP000215545"/>
    </source>
</evidence>
<name>A0A1N6SBV3_9BACI</name>
<sequence>MNVLVIGYGSIGKRHESILRLLGCFTEVVSRHKKNNGIFHENIHEALRNGNYDYLIIANETKDHEETLNYLVNQQNKKILVEKPIFSHLPQRELYFPNLYVGYNLRFHPVIQALHHQLLNEPVISVQAYVGQYLPSWRPGSDYTKSYSASVDKGGGVLRDLSHELDYLQFLFGEWNELTASGGKFSDLKIESDDHFSVLYRTSKVPLISVQVNYLDFITQRFVIVNTDKHTYKADLVNNTLKKNEQIQKFYVNRDDTYRAQHVAVLNGEREFLCTYEEGLRVVKMIEACEKASKEKVWLYNE</sequence>
<dbReference type="InterPro" id="IPR051450">
    <property type="entry name" value="Gfo/Idh/MocA_Oxidoreductases"/>
</dbReference>